<feature type="domain" description="Dynein heavy chain linker" evidence="1">
    <location>
        <begin position="1"/>
        <end position="58"/>
    </location>
</feature>
<evidence type="ECO:0000259" key="1">
    <source>
        <dbReference type="Pfam" id="PF08393"/>
    </source>
</evidence>
<dbReference type="Pfam" id="PF08393">
    <property type="entry name" value="DHC_N2"/>
    <property type="match status" value="1"/>
</dbReference>
<dbReference type="EMBL" id="CAJOBI010128471">
    <property type="protein sequence ID" value="CAF4712873.1"/>
    <property type="molecule type" value="Genomic_DNA"/>
</dbReference>
<evidence type="ECO:0000313" key="3">
    <source>
        <dbReference type="Proteomes" id="UP000676336"/>
    </source>
</evidence>
<dbReference type="PANTHER" id="PTHR45703:SF28">
    <property type="entry name" value="DYNEINS HEAVY CHAIN"/>
    <property type="match status" value="1"/>
</dbReference>
<dbReference type="Proteomes" id="UP000676336">
    <property type="component" value="Unassembled WGS sequence"/>
</dbReference>
<dbReference type="InterPro" id="IPR042222">
    <property type="entry name" value="Dynein_2_N"/>
</dbReference>
<evidence type="ECO:0000313" key="2">
    <source>
        <dbReference type="EMBL" id="CAF4712873.1"/>
    </source>
</evidence>
<sequence length="59" mass="7172">PFKKAFEERIAAWENKLKITQEVLDEWLACQRSWLYLEPIFSSEDIIRQLPVESKRYQT</sequence>
<dbReference type="PANTHER" id="PTHR45703">
    <property type="entry name" value="DYNEIN HEAVY CHAIN"/>
    <property type="match status" value="1"/>
</dbReference>
<dbReference type="AlphaFoldDB" id="A0A8S3AA07"/>
<name>A0A8S3AA07_9BILA</name>
<feature type="non-terminal residue" evidence="2">
    <location>
        <position position="59"/>
    </location>
</feature>
<organism evidence="2 3">
    <name type="scientific">Rotaria magnacalcarata</name>
    <dbReference type="NCBI Taxonomy" id="392030"/>
    <lineage>
        <taxon>Eukaryota</taxon>
        <taxon>Metazoa</taxon>
        <taxon>Spiralia</taxon>
        <taxon>Gnathifera</taxon>
        <taxon>Rotifera</taxon>
        <taxon>Eurotatoria</taxon>
        <taxon>Bdelloidea</taxon>
        <taxon>Philodinida</taxon>
        <taxon>Philodinidae</taxon>
        <taxon>Rotaria</taxon>
    </lineage>
</organism>
<gene>
    <name evidence="2" type="ORF">SMN809_LOCUS43516</name>
</gene>
<accession>A0A8S3AA07</accession>
<feature type="non-terminal residue" evidence="2">
    <location>
        <position position="1"/>
    </location>
</feature>
<dbReference type="InterPro" id="IPR013602">
    <property type="entry name" value="Dynein_heavy_linker"/>
</dbReference>
<protein>
    <recommendedName>
        <fullName evidence="1">Dynein heavy chain linker domain-containing protein</fullName>
    </recommendedName>
</protein>
<dbReference type="GO" id="GO:0045505">
    <property type="term" value="F:dynein intermediate chain binding"/>
    <property type="evidence" value="ECO:0007669"/>
    <property type="project" value="InterPro"/>
</dbReference>
<dbReference type="InterPro" id="IPR026983">
    <property type="entry name" value="DHC"/>
</dbReference>
<proteinExistence type="predicted"/>
<dbReference type="GO" id="GO:0007018">
    <property type="term" value="P:microtubule-based movement"/>
    <property type="evidence" value="ECO:0007669"/>
    <property type="project" value="InterPro"/>
</dbReference>
<dbReference type="GO" id="GO:0030286">
    <property type="term" value="C:dynein complex"/>
    <property type="evidence" value="ECO:0007669"/>
    <property type="project" value="InterPro"/>
</dbReference>
<dbReference type="Gene3D" id="1.20.140.100">
    <property type="entry name" value="Dynein heavy chain, N-terminal domain 2"/>
    <property type="match status" value="1"/>
</dbReference>
<reference evidence="2" key="1">
    <citation type="submission" date="2021-02" db="EMBL/GenBank/DDBJ databases">
        <authorList>
            <person name="Nowell W R."/>
        </authorList>
    </citation>
    <scope>NUCLEOTIDE SEQUENCE</scope>
</reference>
<comment type="caution">
    <text evidence="2">The sequence shown here is derived from an EMBL/GenBank/DDBJ whole genome shotgun (WGS) entry which is preliminary data.</text>
</comment>
<dbReference type="GO" id="GO:0051959">
    <property type="term" value="F:dynein light intermediate chain binding"/>
    <property type="evidence" value="ECO:0007669"/>
    <property type="project" value="InterPro"/>
</dbReference>